<dbReference type="GO" id="GO:0003676">
    <property type="term" value="F:nucleic acid binding"/>
    <property type="evidence" value="ECO:0007669"/>
    <property type="project" value="InterPro"/>
</dbReference>
<dbReference type="InterPro" id="IPR036397">
    <property type="entry name" value="RNaseH_sf"/>
</dbReference>
<evidence type="ECO:0008006" key="2">
    <source>
        <dbReference type="Google" id="ProtNLM"/>
    </source>
</evidence>
<name>A0A6C0DR47_9ZZZZ</name>
<sequence>MYILAFDLGIRNLAFCLADVSGAQFTIDTWTNYDLLAGTDSQTASRCACGGPPSWTDAAAAIWCKKCVKKGLTTLKGLPASLIKMDVKSLKTLAIAEGWTVGSKAKKEDYMRELQTRYLLPYAKPKNTIKTDLIVILEALEAFLDKYLVDFAKAVEIRIENQPVFDAPTMKSVQIILFTLLAHRLRLEHAWSGRLCFVHASKKTEEVAEEVTAAGGDYKARKAGAEALVLTKLTSGAWRDFFLSKKKRSDLADAFLMCLRSNR</sequence>
<reference evidence="1" key="1">
    <citation type="journal article" date="2020" name="Nature">
        <title>Giant virus diversity and host interactions through global metagenomics.</title>
        <authorList>
            <person name="Schulz F."/>
            <person name="Roux S."/>
            <person name="Paez-Espino D."/>
            <person name="Jungbluth S."/>
            <person name="Walsh D.A."/>
            <person name="Denef V.J."/>
            <person name="McMahon K.D."/>
            <person name="Konstantinidis K.T."/>
            <person name="Eloe-Fadrosh E.A."/>
            <person name="Kyrpides N.C."/>
            <person name="Woyke T."/>
        </authorList>
    </citation>
    <scope>NUCLEOTIDE SEQUENCE</scope>
    <source>
        <strain evidence="1">GVMAG-M-3300023174-57</strain>
    </source>
</reference>
<dbReference type="EMBL" id="MN739665">
    <property type="protein sequence ID" value="QHT19398.1"/>
    <property type="molecule type" value="Genomic_DNA"/>
</dbReference>
<dbReference type="Gene3D" id="3.30.420.10">
    <property type="entry name" value="Ribonuclease H-like superfamily/Ribonuclease H"/>
    <property type="match status" value="1"/>
</dbReference>
<protein>
    <recommendedName>
        <fullName evidence="2">Mitochondrial resolvase Ydc2 catalytic domain-containing protein</fullName>
    </recommendedName>
</protein>
<proteinExistence type="predicted"/>
<evidence type="ECO:0000313" key="1">
    <source>
        <dbReference type="EMBL" id="QHT19398.1"/>
    </source>
</evidence>
<dbReference type="SUPFAM" id="SSF53098">
    <property type="entry name" value="Ribonuclease H-like"/>
    <property type="match status" value="1"/>
</dbReference>
<dbReference type="InterPro" id="IPR012337">
    <property type="entry name" value="RNaseH-like_sf"/>
</dbReference>
<organism evidence="1">
    <name type="scientific">viral metagenome</name>
    <dbReference type="NCBI Taxonomy" id="1070528"/>
    <lineage>
        <taxon>unclassified sequences</taxon>
        <taxon>metagenomes</taxon>
        <taxon>organismal metagenomes</taxon>
    </lineage>
</organism>
<accession>A0A6C0DR47</accession>
<dbReference type="AlphaFoldDB" id="A0A6C0DR47"/>